<evidence type="ECO:0000256" key="1">
    <source>
        <dbReference type="ARBA" id="ARBA00008857"/>
    </source>
</evidence>
<dbReference type="EMBL" id="CP012801">
    <property type="protein sequence ID" value="ALJ57485.1"/>
    <property type="molecule type" value="Genomic_DNA"/>
</dbReference>
<dbReference type="GO" id="GO:0015074">
    <property type="term" value="P:DNA integration"/>
    <property type="evidence" value="ECO:0007669"/>
    <property type="project" value="InterPro"/>
</dbReference>
<evidence type="ECO:0000256" key="2">
    <source>
        <dbReference type="ARBA" id="ARBA00023125"/>
    </source>
</evidence>
<dbReference type="PANTHER" id="PTHR30349">
    <property type="entry name" value="PHAGE INTEGRASE-RELATED"/>
    <property type="match status" value="1"/>
</dbReference>
<gene>
    <name evidence="5" type="ORF">BcellWH2_00209</name>
</gene>
<dbReference type="GO" id="GO:0003677">
    <property type="term" value="F:DNA binding"/>
    <property type="evidence" value="ECO:0007669"/>
    <property type="project" value="UniProtKB-KW"/>
</dbReference>
<evidence type="ECO:0000259" key="4">
    <source>
        <dbReference type="PROSITE" id="PS51898"/>
    </source>
</evidence>
<accession>A0A0P0GCA5</accession>
<comment type="similarity">
    <text evidence="1">Belongs to the 'phage' integrase family.</text>
</comment>
<feature type="domain" description="Tyr recombinase" evidence="4">
    <location>
        <begin position="213"/>
        <end position="396"/>
    </location>
</feature>
<dbReference type="Pfam" id="PF00589">
    <property type="entry name" value="Phage_integrase"/>
    <property type="match status" value="1"/>
</dbReference>
<protein>
    <submittedName>
        <fullName evidence="5">Site-specific tyrosine recombinase XerD</fullName>
    </submittedName>
</protein>
<dbReference type="AlphaFoldDB" id="A0A0P0GCA5"/>
<dbReference type="Proteomes" id="UP000061809">
    <property type="component" value="Chromosome"/>
</dbReference>
<dbReference type="SUPFAM" id="SSF56349">
    <property type="entry name" value="DNA breaking-rejoining enzymes"/>
    <property type="match status" value="1"/>
</dbReference>
<name>A0A0P0GCA5_9BACE</name>
<dbReference type="RefSeq" id="WP_029427007.1">
    <property type="nucleotide sequence ID" value="NZ_CP012801.1"/>
</dbReference>
<dbReference type="InterPro" id="IPR025269">
    <property type="entry name" value="SAM-like_dom"/>
</dbReference>
<dbReference type="PROSITE" id="PS51898">
    <property type="entry name" value="TYR_RECOMBINASE"/>
    <property type="match status" value="1"/>
</dbReference>
<dbReference type="InterPro" id="IPR013762">
    <property type="entry name" value="Integrase-like_cat_sf"/>
</dbReference>
<reference evidence="5 6" key="1">
    <citation type="journal article" date="2015" name="Science">
        <title>Genetic determinants of in vivo fitness and diet responsiveness in multiple human gut Bacteroides.</title>
        <authorList>
            <person name="Wu M."/>
            <person name="McNulty N.P."/>
            <person name="Rodionov D.A."/>
            <person name="Khoroshkin M.S."/>
            <person name="Griffin N.W."/>
            <person name="Cheng J."/>
            <person name="Latreille P."/>
            <person name="Kerstetter R.A."/>
            <person name="Terrapon N."/>
            <person name="Henrissat B."/>
            <person name="Osterman A.L."/>
            <person name="Gordon J.I."/>
        </authorList>
    </citation>
    <scope>NUCLEOTIDE SEQUENCE [LARGE SCALE GENOMIC DNA]</scope>
    <source>
        <strain evidence="5 6">WH2</strain>
    </source>
</reference>
<keyword evidence="2" id="KW-0238">DNA-binding</keyword>
<evidence type="ECO:0000313" key="6">
    <source>
        <dbReference type="Proteomes" id="UP000061809"/>
    </source>
</evidence>
<dbReference type="InterPro" id="IPR011010">
    <property type="entry name" value="DNA_brk_join_enz"/>
</dbReference>
<evidence type="ECO:0000256" key="3">
    <source>
        <dbReference type="ARBA" id="ARBA00023172"/>
    </source>
</evidence>
<dbReference type="Pfam" id="PF13102">
    <property type="entry name" value="Phage_int_SAM_5"/>
    <property type="match status" value="1"/>
</dbReference>
<dbReference type="Gene3D" id="1.10.150.130">
    <property type="match status" value="1"/>
</dbReference>
<dbReference type="PANTHER" id="PTHR30349:SF64">
    <property type="entry name" value="PROPHAGE INTEGRASE INTD-RELATED"/>
    <property type="match status" value="1"/>
</dbReference>
<keyword evidence="3" id="KW-0233">DNA recombination</keyword>
<sequence length="402" mass="46516">MATVKVKFRASSTKTKEGALYYQVIHNRLARQIRSGYKLYPSEWDAERSKVILPSGIEEGRRYYLLSVKAALDNGLARFKELIVRLEHGNMPYTADKVLELYASPTEYVGFITYARKLIGELKRIGKICTSETYRTALNSFVRFHGERDLLFEEMDSNRMVRYETYLKENDVCPNSTSYYMRNLRAIYNRAVEEGLTEQRHPFKHVYTGVDKTVKRAVPLKAIRRIREADLTLTPAMDYARDLFLFSFYTRGMSFVDMAYLKKKDLQNGVLSYRRQKTGQQLFIKWEKPMQEIVDKYDTSDTSYLLPIIKDMKVDARRQYKNAAHLVNDKLKKLGERLGLDIPLTTYVARHAWASIARSKNIPLPTISEAMGHDSENTTRIYLASLDASVVDKANSLILKSL</sequence>
<dbReference type="InterPro" id="IPR050090">
    <property type="entry name" value="Tyrosine_recombinase_XerCD"/>
</dbReference>
<dbReference type="KEGG" id="bcel:BcellWH2_00209"/>
<dbReference type="Gene3D" id="1.10.443.10">
    <property type="entry name" value="Intergrase catalytic core"/>
    <property type="match status" value="1"/>
</dbReference>
<dbReference type="InterPro" id="IPR002104">
    <property type="entry name" value="Integrase_catalytic"/>
</dbReference>
<proteinExistence type="inferred from homology"/>
<dbReference type="CDD" id="cd01185">
    <property type="entry name" value="INTN1_C_like"/>
    <property type="match status" value="1"/>
</dbReference>
<dbReference type="GO" id="GO:0006310">
    <property type="term" value="P:DNA recombination"/>
    <property type="evidence" value="ECO:0007669"/>
    <property type="project" value="UniProtKB-KW"/>
</dbReference>
<dbReference type="PATRIC" id="fig|246787.4.peg.218"/>
<dbReference type="InterPro" id="IPR010998">
    <property type="entry name" value="Integrase_recombinase_N"/>
</dbReference>
<evidence type="ECO:0000313" key="5">
    <source>
        <dbReference type="EMBL" id="ALJ57485.1"/>
    </source>
</evidence>
<organism evidence="5 6">
    <name type="scientific">Bacteroides cellulosilyticus</name>
    <dbReference type="NCBI Taxonomy" id="246787"/>
    <lineage>
        <taxon>Bacteria</taxon>
        <taxon>Pseudomonadati</taxon>
        <taxon>Bacteroidota</taxon>
        <taxon>Bacteroidia</taxon>
        <taxon>Bacteroidales</taxon>
        <taxon>Bacteroidaceae</taxon>
        <taxon>Bacteroides</taxon>
    </lineage>
</organism>